<organism evidence="1">
    <name type="scientific">marine sediment metagenome</name>
    <dbReference type="NCBI Taxonomy" id="412755"/>
    <lineage>
        <taxon>unclassified sequences</taxon>
        <taxon>metagenomes</taxon>
        <taxon>ecological metagenomes</taxon>
    </lineage>
</organism>
<gene>
    <name evidence="1" type="ORF">S01H1_60925</name>
</gene>
<evidence type="ECO:0008006" key="2">
    <source>
        <dbReference type="Google" id="ProtNLM"/>
    </source>
</evidence>
<protein>
    <recommendedName>
        <fullName evidence="2">TFIIB-type domain-containing protein</fullName>
    </recommendedName>
</protein>
<dbReference type="AlphaFoldDB" id="X0W142"/>
<name>X0W142_9ZZZZ</name>
<comment type="caution">
    <text evidence="1">The sequence shown here is derived from an EMBL/GenBank/DDBJ whole genome shotgun (WGS) entry which is preliminary data.</text>
</comment>
<proteinExistence type="predicted"/>
<reference evidence="1" key="1">
    <citation type="journal article" date="2014" name="Front. Microbiol.">
        <title>High frequency of phylogenetically diverse reductive dehalogenase-homologous genes in deep subseafloor sedimentary metagenomes.</title>
        <authorList>
            <person name="Kawai M."/>
            <person name="Futagami T."/>
            <person name="Toyoda A."/>
            <person name="Takaki Y."/>
            <person name="Nishi S."/>
            <person name="Hori S."/>
            <person name="Arai W."/>
            <person name="Tsubouchi T."/>
            <person name="Morono Y."/>
            <person name="Uchiyama I."/>
            <person name="Ito T."/>
            <person name="Fujiyama A."/>
            <person name="Inagaki F."/>
            <person name="Takami H."/>
        </authorList>
    </citation>
    <scope>NUCLEOTIDE SEQUENCE</scope>
    <source>
        <strain evidence="1">Expedition CK06-06</strain>
    </source>
</reference>
<sequence length="51" mass="5922">MNHDEEWLRKKFEKFSLAKKCPKCGSLSLTYKEGKLHCSECGFTKGIEKVK</sequence>
<dbReference type="EMBL" id="BARS01039919">
    <property type="protein sequence ID" value="GAG24474.1"/>
    <property type="molecule type" value="Genomic_DNA"/>
</dbReference>
<accession>X0W142</accession>
<evidence type="ECO:0000313" key="1">
    <source>
        <dbReference type="EMBL" id="GAG24474.1"/>
    </source>
</evidence>
<dbReference type="SUPFAM" id="SSF57783">
    <property type="entry name" value="Zinc beta-ribbon"/>
    <property type="match status" value="1"/>
</dbReference>